<comment type="subcellular location">
    <subcellularLocation>
        <location evidence="2">Mitochondrion inner membrane</location>
        <topology evidence="2">Multi-pass membrane protein</topology>
    </subcellularLocation>
</comment>
<keyword evidence="7 20" id="KW-0679">Respiratory chain</keyword>
<dbReference type="GO" id="GO:0005743">
    <property type="term" value="C:mitochondrial inner membrane"/>
    <property type="evidence" value="ECO:0007669"/>
    <property type="project" value="UniProtKB-SubCell"/>
</dbReference>
<dbReference type="InterPro" id="IPR048259">
    <property type="entry name" value="Cytochrome_b_N_euk/bac"/>
</dbReference>
<comment type="cofactor">
    <cofactor evidence="20">
        <name>heme b</name>
        <dbReference type="ChEBI" id="CHEBI:60344"/>
    </cofactor>
    <text evidence="20">Binds 2 heme groups non-covalently.</text>
</comment>
<evidence type="ECO:0000256" key="10">
    <source>
        <dbReference type="ARBA" id="ARBA00022792"/>
    </source>
</evidence>
<evidence type="ECO:0000256" key="11">
    <source>
        <dbReference type="ARBA" id="ARBA00022982"/>
    </source>
</evidence>
<evidence type="ECO:0000256" key="4">
    <source>
        <dbReference type="ARBA" id="ARBA00013531"/>
    </source>
</evidence>
<dbReference type="InterPro" id="IPR030689">
    <property type="entry name" value="Cytochrome_b"/>
</dbReference>
<keyword evidence="11 20" id="KW-0249">Electron transport</keyword>
<keyword evidence="6 19" id="KW-0349">Heme</keyword>
<feature type="transmembrane region" description="Helical" evidence="20">
    <location>
        <begin position="346"/>
        <end position="372"/>
    </location>
</feature>
<dbReference type="Pfam" id="PF00032">
    <property type="entry name" value="Cytochrom_B_C"/>
    <property type="match status" value="1"/>
</dbReference>
<feature type="binding site" description="axial binding residue" evidence="19">
    <location>
        <position position="182"/>
    </location>
    <ligand>
        <name>heme b</name>
        <dbReference type="ChEBI" id="CHEBI:60344"/>
        <label>b562</label>
    </ligand>
    <ligandPart>
        <name>Fe</name>
        <dbReference type="ChEBI" id="CHEBI:18248"/>
    </ligandPart>
</feature>
<dbReference type="AlphaFoldDB" id="S4UZR4"/>
<keyword evidence="10" id="KW-0999">Mitochondrion inner membrane</keyword>
<feature type="binding site" description="axial binding residue" evidence="19">
    <location>
        <position position="83"/>
    </location>
    <ligand>
        <name>heme b</name>
        <dbReference type="ChEBI" id="CHEBI:60344"/>
        <label>b562</label>
    </ligand>
    <ligandPart>
        <name>Fe</name>
        <dbReference type="ChEBI" id="CHEBI:18248"/>
    </ligandPart>
</feature>
<dbReference type="SUPFAM" id="SSF81342">
    <property type="entry name" value="Transmembrane di-heme cytochromes"/>
    <property type="match status" value="1"/>
</dbReference>
<keyword evidence="15 20" id="KW-0496">Mitochondrion</keyword>
<evidence type="ECO:0000256" key="9">
    <source>
        <dbReference type="ARBA" id="ARBA00022723"/>
    </source>
</evidence>
<dbReference type="CDD" id="cd00284">
    <property type="entry name" value="Cytochrome_b_N"/>
    <property type="match status" value="1"/>
</dbReference>
<evidence type="ECO:0000259" key="21">
    <source>
        <dbReference type="PROSITE" id="PS51002"/>
    </source>
</evidence>
<evidence type="ECO:0000256" key="5">
    <source>
        <dbReference type="ARBA" id="ARBA00022448"/>
    </source>
</evidence>
<dbReference type="InterPro" id="IPR048260">
    <property type="entry name" value="Cytochrome_b_C_euk/bac"/>
</dbReference>
<organism evidence="23">
    <name type="scientific">Thomomys umbrinus</name>
    <name type="common">Southern pocket gopher</name>
    <dbReference type="NCBI Taxonomy" id="50725"/>
    <lineage>
        <taxon>Eukaryota</taxon>
        <taxon>Metazoa</taxon>
        <taxon>Chordata</taxon>
        <taxon>Craniata</taxon>
        <taxon>Vertebrata</taxon>
        <taxon>Euteleostomi</taxon>
        <taxon>Mammalia</taxon>
        <taxon>Eutheria</taxon>
        <taxon>Euarchontoglires</taxon>
        <taxon>Glires</taxon>
        <taxon>Rodentia</taxon>
        <taxon>Castorimorpha</taxon>
        <taxon>Geomyidae</taxon>
        <taxon>Thomomys</taxon>
    </lineage>
</organism>
<dbReference type="PROSITE" id="PS51002">
    <property type="entry name" value="CYTB_NTER"/>
    <property type="match status" value="1"/>
</dbReference>
<keyword evidence="13 19" id="KW-0408">Iron</keyword>
<evidence type="ECO:0000256" key="8">
    <source>
        <dbReference type="ARBA" id="ARBA00022692"/>
    </source>
</evidence>
<evidence type="ECO:0000256" key="14">
    <source>
        <dbReference type="ARBA" id="ARBA00023075"/>
    </source>
</evidence>
<evidence type="ECO:0000256" key="12">
    <source>
        <dbReference type="ARBA" id="ARBA00022989"/>
    </source>
</evidence>
<dbReference type="PANTHER" id="PTHR19271">
    <property type="entry name" value="CYTOCHROME B"/>
    <property type="match status" value="1"/>
</dbReference>
<feature type="transmembrane region" description="Helical" evidence="20">
    <location>
        <begin position="77"/>
        <end position="98"/>
    </location>
</feature>
<accession>S4UZR4</accession>
<evidence type="ECO:0000256" key="16">
    <source>
        <dbReference type="ARBA" id="ARBA00023136"/>
    </source>
</evidence>
<dbReference type="GO" id="GO:0006122">
    <property type="term" value="P:mitochondrial electron transport, ubiquinol to cytochrome c"/>
    <property type="evidence" value="ECO:0007669"/>
    <property type="project" value="TreeGrafter"/>
</dbReference>
<dbReference type="InterPro" id="IPR005797">
    <property type="entry name" value="Cyt_b/b6_N"/>
</dbReference>
<feature type="transmembrane region" description="Helical" evidence="20">
    <location>
        <begin position="229"/>
        <end position="247"/>
    </location>
</feature>
<feature type="domain" description="Cytochrome b/b6 C-terminal region profile" evidence="22">
    <location>
        <begin position="210"/>
        <end position="379"/>
    </location>
</feature>
<feature type="transmembrane region" description="Helical" evidence="20">
    <location>
        <begin position="113"/>
        <end position="133"/>
    </location>
</feature>
<geneLocation type="mitochondrion" evidence="23"/>
<dbReference type="InterPro" id="IPR027387">
    <property type="entry name" value="Cytb/b6-like_sf"/>
</dbReference>
<feature type="transmembrane region" description="Helical" evidence="20">
    <location>
        <begin position="30"/>
        <end position="56"/>
    </location>
</feature>
<evidence type="ECO:0000256" key="13">
    <source>
        <dbReference type="ARBA" id="ARBA00023004"/>
    </source>
</evidence>
<feature type="binding site" description="axial binding residue" evidence="19">
    <location>
        <position position="97"/>
    </location>
    <ligand>
        <name>heme b</name>
        <dbReference type="ChEBI" id="CHEBI:60344"/>
        <label>b566</label>
    </ligand>
    <ligandPart>
        <name>Fe</name>
        <dbReference type="ChEBI" id="CHEBI:18248"/>
    </ligandPart>
</feature>
<comment type="similarity">
    <text evidence="17 20">Belongs to the cytochrome b family.</text>
</comment>
<proteinExistence type="inferred from homology"/>
<dbReference type="GO" id="GO:0008121">
    <property type="term" value="F:quinol-cytochrome-c reductase activity"/>
    <property type="evidence" value="ECO:0007669"/>
    <property type="project" value="InterPro"/>
</dbReference>
<keyword evidence="8 20" id="KW-0812">Transmembrane</keyword>
<feature type="binding site" description="axial binding residue" evidence="19">
    <location>
        <position position="196"/>
    </location>
    <ligand>
        <name>heme b</name>
        <dbReference type="ChEBI" id="CHEBI:60344"/>
        <label>b566</label>
    </ligand>
    <ligandPart>
        <name>Fe</name>
        <dbReference type="ChEBI" id="CHEBI:18248"/>
    </ligandPart>
</feature>
<feature type="transmembrane region" description="Helical" evidence="20">
    <location>
        <begin position="288"/>
        <end position="308"/>
    </location>
</feature>
<dbReference type="InterPro" id="IPR016174">
    <property type="entry name" value="Di-haem_cyt_TM"/>
</dbReference>
<feature type="binding site" evidence="18">
    <location>
        <position position="201"/>
    </location>
    <ligand>
        <name>a ubiquinone</name>
        <dbReference type="ChEBI" id="CHEBI:16389"/>
    </ligand>
</feature>
<reference evidence="23" key="1">
    <citation type="submission" date="2012-08" db="EMBL/GenBank/DDBJ databases">
        <title>Redescription of the pocket gopher Thomomys sheldoni from the Sierra Madre Occidental of Mexico.</title>
        <authorList>
            <person name="Mathis V.L."/>
            <person name="Hafner M.S."/>
            <person name="Hafner D.J."/>
            <person name="Demastes J.W."/>
        </authorList>
    </citation>
    <scope>NUCLEOTIDE SEQUENCE</scope>
</reference>
<name>S4UZR4_THOUM</name>
<evidence type="ECO:0000259" key="22">
    <source>
        <dbReference type="PROSITE" id="PS51003"/>
    </source>
</evidence>
<evidence type="ECO:0000256" key="6">
    <source>
        <dbReference type="ARBA" id="ARBA00022617"/>
    </source>
</evidence>
<dbReference type="GO" id="GO:0045275">
    <property type="term" value="C:respiratory chain complex III"/>
    <property type="evidence" value="ECO:0007669"/>
    <property type="project" value="InterPro"/>
</dbReference>
<feature type="domain" description="Cytochrome b/b6 N-terminal region profile" evidence="21">
    <location>
        <begin position="1"/>
        <end position="209"/>
    </location>
</feature>
<sequence length="379" mass="42994">MTIIRKSHPLFKIVNHAFIDLPTPPNISGWWNFGSLLGMCLMLQIFTGLFLAMHYTSDTLTAFSSVTHICRDVNYGWLIRYMHANGASLFFICLYIHIGRGIYYGSYLYKETWNIGILLLFLTMATAFVGYVLPWGQMSFWGATVITNLLSAIPYIGQDLVEWIWGGFSVDKATLTRFFAFHFILPFIIAALATVHLLFLHETGSNNPLGISSNCDKIPFHPYYSTKDLLGALILIMFFMTLVLYLPDKLGDPDNYSPANPLNTPPHIKPEWYFLFAYAILRSIPNKLGGVVALVLSILILALMPYLHTSKQRSMSFRPISQFLFWTLVSDLLLLTWIGGQPVEPPFIIIGQTASILYFIIILILMPLAGLIENKMLKW</sequence>
<dbReference type="FunFam" id="1.20.810.10:FF:000002">
    <property type="entry name" value="Cytochrome b"/>
    <property type="match status" value="1"/>
</dbReference>
<keyword evidence="16 20" id="KW-0472">Membrane</keyword>
<evidence type="ECO:0000256" key="15">
    <source>
        <dbReference type="ARBA" id="ARBA00023128"/>
    </source>
</evidence>
<evidence type="ECO:0000256" key="18">
    <source>
        <dbReference type="PIRSR" id="PIRSR038885-1"/>
    </source>
</evidence>
<protein>
    <recommendedName>
        <fullName evidence="4 20">Cytochrome b</fullName>
    </recommendedName>
</protein>
<gene>
    <name evidence="23" type="primary">cytb</name>
</gene>
<dbReference type="Gene3D" id="1.20.810.10">
    <property type="entry name" value="Cytochrome Bc1 Complex, Chain C"/>
    <property type="match status" value="1"/>
</dbReference>
<comment type="subunit">
    <text evidence="3">The cytochrome bc1 complex contains 11 subunits: 3 respiratory subunits (MT-CYB, CYC1 and UQCRFS1), 2 core proteins (UQCRC1 and UQCRC2) and 6 low-molecular weight proteins (UQCRH/QCR6, UQCRB/QCR7, UQCRQ/QCR8, UQCR10/QCR9, UQCR11/QCR10 and a cleavage product of UQCRFS1). This cytochrome bc1 complex then forms a dimer.</text>
</comment>
<evidence type="ECO:0000256" key="2">
    <source>
        <dbReference type="ARBA" id="ARBA00004448"/>
    </source>
</evidence>
<evidence type="ECO:0000256" key="3">
    <source>
        <dbReference type="ARBA" id="ARBA00011088"/>
    </source>
</evidence>
<keyword evidence="12 20" id="KW-1133">Transmembrane helix</keyword>
<comment type="cofactor">
    <cofactor evidence="19">
        <name>heme</name>
        <dbReference type="ChEBI" id="CHEBI:30413"/>
    </cofactor>
    <text evidence="19">Binds 2 heme groups non-covalently.</text>
</comment>
<feature type="transmembrane region" description="Helical" evidence="20">
    <location>
        <begin position="140"/>
        <end position="158"/>
    </location>
</feature>
<evidence type="ECO:0000256" key="19">
    <source>
        <dbReference type="PIRSR" id="PIRSR038885-2"/>
    </source>
</evidence>
<evidence type="ECO:0000256" key="1">
    <source>
        <dbReference type="ARBA" id="ARBA00002566"/>
    </source>
</evidence>
<dbReference type="PROSITE" id="PS51003">
    <property type="entry name" value="CYTB_CTER"/>
    <property type="match status" value="1"/>
</dbReference>
<keyword evidence="14" id="KW-0830">Ubiquinone</keyword>
<feature type="transmembrane region" description="Helical" evidence="20">
    <location>
        <begin position="178"/>
        <end position="200"/>
    </location>
</feature>
<dbReference type="PANTHER" id="PTHR19271:SF16">
    <property type="entry name" value="CYTOCHROME B"/>
    <property type="match status" value="1"/>
</dbReference>
<dbReference type="EMBL" id="JX520563">
    <property type="protein sequence ID" value="AGN56307.1"/>
    <property type="molecule type" value="Genomic_DNA"/>
</dbReference>
<dbReference type="CDD" id="cd00290">
    <property type="entry name" value="cytochrome_b_C"/>
    <property type="match status" value="1"/>
</dbReference>
<evidence type="ECO:0000256" key="7">
    <source>
        <dbReference type="ARBA" id="ARBA00022660"/>
    </source>
</evidence>
<dbReference type="GO" id="GO:0046872">
    <property type="term" value="F:metal ion binding"/>
    <property type="evidence" value="ECO:0007669"/>
    <property type="project" value="UniProtKB-UniRule"/>
</dbReference>
<keyword evidence="9 19" id="KW-0479">Metal-binding</keyword>
<comment type="function">
    <text evidence="1 20">Component of the ubiquinol-cytochrome c reductase complex (complex III or cytochrome b-c1 complex) that is part of the mitochondrial respiratory chain. The b-c1 complex mediates electron transfer from ubiquinol to cytochrome c. Contributes to the generation of a proton gradient across the mitochondrial membrane that is then used for ATP synthesis.</text>
</comment>
<evidence type="ECO:0000313" key="23">
    <source>
        <dbReference type="EMBL" id="AGN56307.1"/>
    </source>
</evidence>
<evidence type="ECO:0000256" key="20">
    <source>
        <dbReference type="RuleBase" id="RU362117"/>
    </source>
</evidence>
<dbReference type="SUPFAM" id="SSF81648">
    <property type="entry name" value="a domain/subunit of cytochrome bc1 complex (Ubiquinol-cytochrome c reductase)"/>
    <property type="match status" value="1"/>
</dbReference>
<keyword evidence="5 20" id="KW-0813">Transport</keyword>
<dbReference type="InterPro" id="IPR005798">
    <property type="entry name" value="Cyt_b/b6_C"/>
</dbReference>
<dbReference type="GO" id="GO:0016491">
    <property type="term" value="F:oxidoreductase activity"/>
    <property type="evidence" value="ECO:0007669"/>
    <property type="project" value="UniProtKB-UniRule"/>
</dbReference>
<evidence type="ECO:0000256" key="17">
    <source>
        <dbReference type="ARBA" id="ARBA00061233"/>
    </source>
</evidence>
<dbReference type="Pfam" id="PF00033">
    <property type="entry name" value="Cytochrome_B"/>
    <property type="match status" value="1"/>
</dbReference>
<dbReference type="PIRSF" id="PIRSF038885">
    <property type="entry name" value="COB"/>
    <property type="match status" value="1"/>
</dbReference>
<feature type="transmembrane region" description="Helical" evidence="20">
    <location>
        <begin position="320"/>
        <end position="340"/>
    </location>
</feature>
<dbReference type="InterPro" id="IPR036150">
    <property type="entry name" value="Cyt_b/b6_C_sf"/>
</dbReference>